<keyword evidence="3" id="KW-0173">Coenzyme A biosynthesis</keyword>
<keyword evidence="1 3" id="KW-0547">Nucleotide-binding</keyword>
<keyword evidence="3 5" id="KW-0418">Kinase</keyword>
<evidence type="ECO:0000256" key="1">
    <source>
        <dbReference type="ARBA" id="ARBA00022741"/>
    </source>
</evidence>
<dbReference type="AlphaFoldDB" id="A0LTV3"/>
<dbReference type="GO" id="GO:0015937">
    <property type="term" value="P:coenzyme A biosynthetic process"/>
    <property type="evidence" value="ECO:0007669"/>
    <property type="project" value="UniProtKB-UniRule"/>
</dbReference>
<dbReference type="InterPro" id="IPR027417">
    <property type="entry name" value="P-loop_NTPase"/>
</dbReference>
<dbReference type="Gene3D" id="3.40.50.300">
    <property type="entry name" value="P-loop containing nucleotide triphosphate hydrolases"/>
    <property type="match status" value="1"/>
</dbReference>
<dbReference type="CDD" id="cd02022">
    <property type="entry name" value="DPCK"/>
    <property type="match status" value="1"/>
</dbReference>
<dbReference type="InParanoid" id="A0LTV3"/>
<dbReference type="EMBL" id="CP000481">
    <property type="protein sequence ID" value="ABK52863.1"/>
    <property type="molecule type" value="Genomic_DNA"/>
</dbReference>
<dbReference type="PROSITE" id="PS51219">
    <property type="entry name" value="DPCK"/>
    <property type="match status" value="1"/>
</dbReference>
<comment type="pathway">
    <text evidence="3">Cofactor biosynthesis; coenzyme A biosynthesis; CoA from (R)-pantothenate: step 5/5.</text>
</comment>
<comment type="subcellular location">
    <subcellularLocation>
        <location evidence="3">Cytoplasm</location>
    </subcellularLocation>
</comment>
<dbReference type="Pfam" id="PF01121">
    <property type="entry name" value="CoaE"/>
    <property type="match status" value="1"/>
</dbReference>
<keyword evidence="3" id="KW-0963">Cytoplasm</keyword>
<dbReference type="KEGG" id="ace:Acel_1091"/>
<protein>
    <recommendedName>
        <fullName evidence="3 4">Dephospho-CoA kinase</fullName>
        <ecNumber evidence="3 4">2.7.1.24</ecNumber>
    </recommendedName>
    <alternativeName>
        <fullName evidence="3">Dephosphocoenzyme A kinase</fullName>
    </alternativeName>
</protein>
<organism evidence="5 6">
    <name type="scientific">Acidothermus cellulolyticus (strain ATCC 43068 / DSM 8971 / 11B)</name>
    <dbReference type="NCBI Taxonomy" id="351607"/>
    <lineage>
        <taxon>Bacteria</taxon>
        <taxon>Bacillati</taxon>
        <taxon>Actinomycetota</taxon>
        <taxon>Actinomycetes</taxon>
        <taxon>Acidothermales</taxon>
        <taxon>Acidothermaceae</taxon>
        <taxon>Acidothermus</taxon>
    </lineage>
</organism>
<dbReference type="InterPro" id="IPR001977">
    <property type="entry name" value="Depp_CoAkinase"/>
</dbReference>
<dbReference type="HAMAP" id="MF_00376">
    <property type="entry name" value="Dephospho_CoA_kinase"/>
    <property type="match status" value="1"/>
</dbReference>
<evidence type="ECO:0000256" key="2">
    <source>
        <dbReference type="ARBA" id="ARBA00022840"/>
    </source>
</evidence>
<gene>
    <name evidence="3" type="primary">coaE</name>
    <name evidence="5" type="ordered locus">Acel_1091</name>
</gene>
<evidence type="ECO:0000256" key="4">
    <source>
        <dbReference type="NCBIfam" id="TIGR00152"/>
    </source>
</evidence>
<dbReference type="RefSeq" id="WP_011719926.1">
    <property type="nucleotide sequence ID" value="NC_008578.1"/>
</dbReference>
<accession>A0LTV3</accession>
<dbReference type="PANTHER" id="PTHR10695">
    <property type="entry name" value="DEPHOSPHO-COA KINASE-RELATED"/>
    <property type="match status" value="1"/>
</dbReference>
<comment type="catalytic activity">
    <reaction evidence="3">
        <text>3'-dephospho-CoA + ATP = ADP + CoA + H(+)</text>
        <dbReference type="Rhea" id="RHEA:18245"/>
        <dbReference type="ChEBI" id="CHEBI:15378"/>
        <dbReference type="ChEBI" id="CHEBI:30616"/>
        <dbReference type="ChEBI" id="CHEBI:57287"/>
        <dbReference type="ChEBI" id="CHEBI:57328"/>
        <dbReference type="ChEBI" id="CHEBI:456216"/>
        <dbReference type="EC" id="2.7.1.24"/>
    </reaction>
</comment>
<dbReference type="PANTHER" id="PTHR10695:SF46">
    <property type="entry name" value="BIFUNCTIONAL COENZYME A SYNTHASE-RELATED"/>
    <property type="match status" value="1"/>
</dbReference>
<dbReference type="NCBIfam" id="NF002879">
    <property type="entry name" value="PRK03333.1"/>
    <property type="match status" value="1"/>
</dbReference>
<dbReference type="GO" id="GO:0004140">
    <property type="term" value="F:dephospho-CoA kinase activity"/>
    <property type="evidence" value="ECO:0007669"/>
    <property type="project" value="UniProtKB-UniRule"/>
</dbReference>
<evidence type="ECO:0000256" key="3">
    <source>
        <dbReference type="HAMAP-Rule" id="MF_00376"/>
    </source>
</evidence>
<dbReference type="eggNOG" id="COG0237">
    <property type="taxonomic scope" value="Bacteria"/>
</dbReference>
<dbReference type="GO" id="GO:0005737">
    <property type="term" value="C:cytoplasm"/>
    <property type="evidence" value="ECO:0007669"/>
    <property type="project" value="UniProtKB-SubCell"/>
</dbReference>
<keyword evidence="2 3" id="KW-0067">ATP-binding</keyword>
<keyword evidence="6" id="KW-1185">Reference proteome</keyword>
<comment type="similarity">
    <text evidence="3">Belongs to the CoaE family.</text>
</comment>
<dbReference type="SUPFAM" id="SSF52540">
    <property type="entry name" value="P-loop containing nucleoside triphosphate hydrolases"/>
    <property type="match status" value="1"/>
</dbReference>
<dbReference type="STRING" id="351607.Acel_1091"/>
<dbReference type="GO" id="GO:0005524">
    <property type="term" value="F:ATP binding"/>
    <property type="evidence" value="ECO:0007669"/>
    <property type="project" value="UniProtKB-UniRule"/>
</dbReference>
<comment type="function">
    <text evidence="3">Catalyzes the phosphorylation of the 3'-hydroxyl group of dephosphocoenzyme A to form coenzyme A.</text>
</comment>
<evidence type="ECO:0000313" key="5">
    <source>
        <dbReference type="EMBL" id="ABK52863.1"/>
    </source>
</evidence>
<proteinExistence type="inferred from homology"/>
<dbReference type="EC" id="2.7.1.24" evidence="3 4"/>
<dbReference type="Proteomes" id="UP000008221">
    <property type="component" value="Chromosome"/>
</dbReference>
<dbReference type="HOGENOM" id="CLU_057180_1_1_11"/>
<evidence type="ECO:0000313" key="6">
    <source>
        <dbReference type="Proteomes" id="UP000008221"/>
    </source>
</evidence>
<dbReference type="NCBIfam" id="TIGR00152">
    <property type="entry name" value="dephospho-CoA kinase"/>
    <property type="match status" value="1"/>
</dbReference>
<keyword evidence="3 5" id="KW-0808">Transferase</keyword>
<reference evidence="5 6" key="1">
    <citation type="journal article" date="2009" name="Genome Res.">
        <title>Complete genome of the cellulolytic thermophile Acidothermus cellulolyticus 11B provides insights into its ecophysiological and evolutionary adaptations.</title>
        <authorList>
            <person name="Barabote R.D."/>
            <person name="Xie G."/>
            <person name="Leu D.H."/>
            <person name="Normand P."/>
            <person name="Necsulea A."/>
            <person name="Daubin V."/>
            <person name="Medigue C."/>
            <person name="Adney W.S."/>
            <person name="Xu X.C."/>
            <person name="Lapidus A."/>
            <person name="Parales R.E."/>
            <person name="Detter C."/>
            <person name="Pujic P."/>
            <person name="Bruce D."/>
            <person name="Lavire C."/>
            <person name="Challacombe J.F."/>
            <person name="Brettin T.S."/>
            <person name="Berry A.M."/>
        </authorList>
    </citation>
    <scope>NUCLEOTIDE SEQUENCE [LARGE SCALE GENOMIC DNA]</scope>
    <source>
        <strain evidence="6">ATCC 43068 / DSM 8971 / 11B</strain>
    </source>
</reference>
<name>A0LTV3_ACIC1</name>
<dbReference type="UniPathway" id="UPA00241">
    <property type="reaction ID" value="UER00356"/>
</dbReference>
<sequence length="224" mass="24021">MVSQTDRSPNPMVEGRPLLVGLTGGIGAGKSAALAMFAELGAVTIDSDEVARQVTARGTAGFAAVLKEFGPEYLDPTGEIDRRRLAGLVFSDPAARRRLEAIVHPLVRADIRRQIAALPPSAIVVNAVPLLVEAGLVHDYDRIVVVESPPHLRLQRLEARGLSRAEALARMAAQADDAARRAVAWRVVVNDGSLDTLRQRVRSVWLELRNQAQGGGAETPDFSA</sequence>
<feature type="binding site" evidence="3">
    <location>
        <begin position="27"/>
        <end position="32"/>
    </location>
    <ligand>
        <name>ATP</name>
        <dbReference type="ChEBI" id="CHEBI:30616"/>
    </ligand>
</feature>